<evidence type="ECO:0008006" key="4">
    <source>
        <dbReference type="Google" id="ProtNLM"/>
    </source>
</evidence>
<organism evidence="2 3">
    <name type="scientific">Flavobacterium bizetiae</name>
    <dbReference type="NCBI Taxonomy" id="2704140"/>
    <lineage>
        <taxon>Bacteria</taxon>
        <taxon>Pseudomonadati</taxon>
        <taxon>Bacteroidota</taxon>
        <taxon>Flavobacteriia</taxon>
        <taxon>Flavobacteriales</taxon>
        <taxon>Flavobacteriaceae</taxon>
        <taxon>Flavobacterium</taxon>
    </lineage>
</organism>
<proteinExistence type="predicted"/>
<dbReference type="RefSeq" id="WP_173972605.1">
    <property type="nucleotide sequence ID" value="NZ_CADCSU010000150.1"/>
</dbReference>
<evidence type="ECO:0000256" key="1">
    <source>
        <dbReference type="SAM" id="SignalP"/>
    </source>
</evidence>
<evidence type="ECO:0000313" key="2">
    <source>
        <dbReference type="EMBL" id="CAA9202422.1"/>
    </source>
</evidence>
<evidence type="ECO:0000313" key="3">
    <source>
        <dbReference type="Proteomes" id="UP000479938"/>
    </source>
</evidence>
<keyword evidence="1" id="KW-0732">Signal</keyword>
<sequence length="411" mass="47015">MKKILYYRFLITILLASVFGCTTPYNYQANGFEDVIVIAATITNEYKFQEIKISRTYTLEESAPKFETEAVVYVTDDANNRYEFEEGDNSYISATQFQASPERQYQLHVLTKNGKSYVSSIEKLTTQTPLESIEAKAVTRNNVLGVEITANSSDPTNTSKYYRYEYEETSQIIAPRWFPQKAVANMFPAGSKPKGEIIFADRTTEARVCFSSQKSNTILLTSTNNLSSDKVVNFPVRFISSTDNYIRNRYSILVKQYVQSLASYTYYETLKSISSSGSLLSQTQPGFFSGNIKSVDNPREKVIGFFDVSSYSEKRLFFNFIDIFPKEKIPEYQYHCPDENQIIKEAPLLYFYNYCFIDDPLLCQGNEILDLISTNSKVYYPSKPTVYILYPVACGDCTAFSSNIKPSFWID</sequence>
<gene>
    <name evidence="2" type="ORF">FLA105534_04082</name>
</gene>
<dbReference type="Pfam" id="PF14054">
    <property type="entry name" value="DUF4249"/>
    <property type="match status" value="1"/>
</dbReference>
<feature type="signal peptide" evidence="1">
    <location>
        <begin position="1"/>
        <end position="29"/>
    </location>
</feature>
<dbReference type="PROSITE" id="PS51257">
    <property type="entry name" value="PROKAR_LIPOPROTEIN"/>
    <property type="match status" value="1"/>
</dbReference>
<dbReference type="InterPro" id="IPR025345">
    <property type="entry name" value="DUF4249"/>
</dbReference>
<feature type="chain" id="PRO_5026910321" description="DUF4249 domain-containing protein" evidence="1">
    <location>
        <begin position="30"/>
        <end position="411"/>
    </location>
</feature>
<dbReference type="Proteomes" id="UP000479938">
    <property type="component" value="Unassembled WGS sequence"/>
</dbReference>
<accession>A0A6J4GW26</accession>
<dbReference type="EMBL" id="CADCSU010000150">
    <property type="protein sequence ID" value="CAA9202422.1"/>
    <property type="molecule type" value="Genomic_DNA"/>
</dbReference>
<name>A0A6J4GW26_9FLAO</name>
<reference evidence="2 3" key="1">
    <citation type="submission" date="2020-02" db="EMBL/GenBank/DDBJ databases">
        <authorList>
            <person name="Criscuolo A."/>
        </authorList>
    </citation>
    <scope>NUCLEOTIDE SEQUENCE [LARGE SCALE GENOMIC DNA]</scope>
    <source>
        <strain evidence="2">CIP105534</strain>
    </source>
</reference>
<protein>
    <recommendedName>
        <fullName evidence="4">DUF4249 domain-containing protein</fullName>
    </recommendedName>
</protein>
<keyword evidence="3" id="KW-1185">Reference proteome</keyword>
<dbReference type="AlphaFoldDB" id="A0A6J4GW26"/>